<dbReference type="GO" id="GO:0005634">
    <property type="term" value="C:nucleus"/>
    <property type="evidence" value="ECO:0007669"/>
    <property type="project" value="TreeGrafter"/>
</dbReference>
<dbReference type="InterPro" id="IPR003323">
    <property type="entry name" value="OTU_dom"/>
</dbReference>
<evidence type="ECO:0000256" key="5">
    <source>
        <dbReference type="ARBA" id="ARBA00022723"/>
    </source>
</evidence>
<evidence type="ECO:0000256" key="4">
    <source>
        <dbReference type="ARBA" id="ARBA00022670"/>
    </source>
</evidence>
<dbReference type="AlphaFoldDB" id="A0A5E4PXZ1"/>
<gene>
    <name evidence="12" type="ORF">LSINAPIS_LOCUS3055</name>
</gene>
<evidence type="ECO:0000313" key="13">
    <source>
        <dbReference type="Proteomes" id="UP000324832"/>
    </source>
</evidence>
<dbReference type="GO" id="GO:0005737">
    <property type="term" value="C:cytoplasm"/>
    <property type="evidence" value="ECO:0007669"/>
    <property type="project" value="TreeGrafter"/>
</dbReference>
<protein>
    <recommendedName>
        <fullName evidence="3">ubiquitinyl hydrolase 1</fullName>
        <ecNumber evidence="3">3.4.19.12</ecNumber>
    </recommendedName>
</protein>
<evidence type="ECO:0000313" key="12">
    <source>
        <dbReference type="EMBL" id="VVC90058.1"/>
    </source>
</evidence>
<accession>A0A5E4PXZ1</accession>
<evidence type="ECO:0000256" key="9">
    <source>
        <dbReference type="ARBA" id="ARBA00022807"/>
    </source>
</evidence>
<comment type="catalytic activity">
    <reaction evidence="1">
        <text>Thiol-dependent hydrolysis of ester, thioester, amide, peptide and isopeptide bonds formed by the C-terminal Gly of ubiquitin (a 76-residue protein attached to proteins as an intracellular targeting signal).</text>
        <dbReference type="EC" id="3.4.19.12"/>
    </reaction>
</comment>
<keyword evidence="13" id="KW-1185">Reference proteome</keyword>
<evidence type="ECO:0000256" key="2">
    <source>
        <dbReference type="ARBA" id="ARBA00005865"/>
    </source>
</evidence>
<keyword evidence="9" id="KW-0788">Thiol protease</keyword>
<feature type="domain" description="OTU" evidence="11">
    <location>
        <begin position="2"/>
        <end position="54"/>
    </location>
</feature>
<dbReference type="Proteomes" id="UP000324832">
    <property type="component" value="Unassembled WGS sequence"/>
</dbReference>
<evidence type="ECO:0000256" key="7">
    <source>
        <dbReference type="ARBA" id="ARBA00022786"/>
    </source>
</evidence>
<reference evidence="12 13" key="1">
    <citation type="submission" date="2017-07" db="EMBL/GenBank/DDBJ databases">
        <authorList>
            <person name="Talla V."/>
            <person name="Backstrom N."/>
        </authorList>
    </citation>
    <scope>NUCLEOTIDE SEQUENCE [LARGE SCALE GENOMIC DNA]</scope>
</reference>
<comment type="similarity">
    <text evidence="2">Belongs to the peptidase C64 family.</text>
</comment>
<dbReference type="GO" id="GO:0071947">
    <property type="term" value="P:protein deubiquitination involved in ubiquitin-dependent protein catabolic process"/>
    <property type="evidence" value="ECO:0007669"/>
    <property type="project" value="TreeGrafter"/>
</dbReference>
<keyword evidence="4" id="KW-0645">Protease</keyword>
<organism evidence="12 13">
    <name type="scientific">Leptidea sinapis</name>
    <dbReference type="NCBI Taxonomy" id="189913"/>
    <lineage>
        <taxon>Eukaryota</taxon>
        <taxon>Metazoa</taxon>
        <taxon>Ecdysozoa</taxon>
        <taxon>Arthropoda</taxon>
        <taxon>Hexapoda</taxon>
        <taxon>Insecta</taxon>
        <taxon>Pterygota</taxon>
        <taxon>Neoptera</taxon>
        <taxon>Endopterygota</taxon>
        <taxon>Lepidoptera</taxon>
        <taxon>Glossata</taxon>
        <taxon>Ditrysia</taxon>
        <taxon>Papilionoidea</taxon>
        <taxon>Pieridae</taxon>
        <taxon>Dismorphiinae</taxon>
        <taxon>Leptidea</taxon>
    </lineage>
</organism>
<evidence type="ECO:0000256" key="8">
    <source>
        <dbReference type="ARBA" id="ARBA00022801"/>
    </source>
</evidence>
<evidence type="ECO:0000259" key="11">
    <source>
        <dbReference type="Pfam" id="PF02338"/>
    </source>
</evidence>
<dbReference type="GO" id="GO:0004843">
    <property type="term" value="F:cysteine-type deubiquitinase activity"/>
    <property type="evidence" value="ECO:0007669"/>
    <property type="project" value="UniProtKB-EC"/>
</dbReference>
<keyword evidence="8" id="KW-0378">Hydrolase</keyword>
<proteinExistence type="inferred from homology"/>
<dbReference type="InterPro" id="IPR051346">
    <property type="entry name" value="OTU_Deubiquitinase"/>
</dbReference>
<keyword evidence="5" id="KW-0479">Metal-binding</keyword>
<dbReference type="EC" id="3.4.19.12" evidence="3"/>
<evidence type="ECO:0000256" key="1">
    <source>
        <dbReference type="ARBA" id="ARBA00000707"/>
    </source>
</evidence>
<sequence length="106" mass="12262">MRRPIIVYGVDVVNSFRGEALGYARFQGIYLPLLWEPEFCEKSPLCLGYTRGHFSALVPVEPYSHRHHYICRDQEQEEDSAEMTFLPLTDSEGKLLPVHFLTCDEV</sequence>
<keyword evidence="10" id="KW-0862">Zinc</keyword>
<evidence type="ECO:0000256" key="6">
    <source>
        <dbReference type="ARBA" id="ARBA00022771"/>
    </source>
</evidence>
<name>A0A5E4PXZ1_9NEOP</name>
<evidence type="ECO:0000256" key="10">
    <source>
        <dbReference type="ARBA" id="ARBA00022833"/>
    </source>
</evidence>
<keyword evidence="6" id="KW-0863">Zinc-finger</keyword>
<dbReference type="GO" id="GO:0008270">
    <property type="term" value="F:zinc ion binding"/>
    <property type="evidence" value="ECO:0007669"/>
    <property type="project" value="UniProtKB-KW"/>
</dbReference>
<keyword evidence="7" id="KW-0833">Ubl conjugation pathway</keyword>
<dbReference type="PANTHER" id="PTHR13367">
    <property type="entry name" value="UBIQUITIN THIOESTERASE"/>
    <property type="match status" value="1"/>
</dbReference>
<dbReference type="GO" id="GO:0070530">
    <property type="term" value="F:K63-linked polyubiquitin modification-dependent protein binding"/>
    <property type="evidence" value="ECO:0007669"/>
    <property type="project" value="TreeGrafter"/>
</dbReference>
<dbReference type="Pfam" id="PF02338">
    <property type="entry name" value="OTU"/>
    <property type="match status" value="1"/>
</dbReference>
<dbReference type="EMBL" id="FZQP02000682">
    <property type="protein sequence ID" value="VVC90058.1"/>
    <property type="molecule type" value="Genomic_DNA"/>
</dbReference>
<dbReference type="PANTHER" id="PTHR13367:SF28">
    <property type="entry name" value="UBIQUITIN THIOESTERASE ZRANB1"/>
    <property type="match status" value="1"/>
</dbReference>
<evidence type="ECO:0000256" key="3">
    <source>
        <dbReference type="ARBA" id="ARBA00012759"/>
    </source>
</evidence>